<dbReference type="SUPFAM" id="SSF46689">
    <property type="entry name" value="Homeodomain-like"/>
    <property type="match status" value="1"/>
</dbReference>
<dbReference type="InterPro" id="IPR006119">
    <property type="entry name" value="Resolv_N"/>
</dbReference>
<dbReference type="PANTHER" id="PTHR30461:SF26">
    <property type="entry name" value="RESOLVASE HOMOLOG YNEB"/>
    <property type="match status" value="1"/>
</dbReference>
<dbReference type="PANTHER" id="PTHR30461">
    <property type="entry name" value="DNA-INVERTASE FROM LAMBDOID PROPHAGE"/>
    <property type="match status" value="1"/>
</dbReference>
<reference evidence="3 4" key="1">
    <citation type="submission" date="2023-03" db="EMBL/GenBank/DDBJ databases">
        <title>Bacillus Genome Sequencing.</title>
        <authorList>
            <person name="Dunlap C."/>
        </authorList>
    </citation>
    <scope>NUCLEOTIDE SEQUENCE [LARGE SCALE GENOMIC DNA]</scope>
    <source>
        <strain evidence="3 4">NRS-319</strain>
    </source>
</reference>
<gene>
    <name evidence="3" type="ORF">P9485_29180</name>
</gene>
<dbReference type="EMBL" id="JARTIK010000045">
    <property type="protein sequence ID" value="MED4681780.1"/>
    <property type="molecule type" value="Genomic_DNA"/>
</dbReference>
<accession>A0ABU6PKJ1</accession>
<protein>
    <submittedName>
        <fullName evidence="3">Recombinase family protein</fullName>
    </submittedName>
</protein>
<evidence type="ECO:0000259" key="2">
    <source>
        <dbReference type="PROSITE" id="PS51736"/>
    </source>
</evidence>
<dbReference type="RefSeq" id="WP_309443624.1">
    <property type="nucleotide sequence ID" value="NZ_JARTIK010000045.1"/>
</dbReference>
<dbReference type="SMART" id="SM00857">
    <property type="entry name" value="Resolvase"/>
    <property type="match status" value="1"/>
</dbReference>
<sequence length="198" mass="23028">MVKSERRKGVFLVKYGYSRVSTLNQDLESQIQTLEKEGCKKIYSEKFTGTKFDRPKFQELLSVLEKGDSLVVTKLDRFARSTEHAIQTIKMLFDKGVKVHILNMGIVEDTPTGRLMFNIMSAFAEFERDMIVERTQEGKAIAKLNPNFKEGRPKKYNKEQMEHALNLLKTESYRKVERITGISVSTLQREKRNRLKTE</sequence>
<comment type="caution">
    <text evidence="3">The sequence shown here is derived from an EMBL/GenBank/DDBJ whole genome shotgun (WGS) entry which is preliminary data.</text>
</comment>
<organism evidence="3 4">
    <name type="scientific">Bacillus nitratireducens</name>
    <dbReference type="NCBI Taxonomy" id="2026193"/>
    <lineage>
        <taxon>Bacteria</taxon>
        <taxon>Bacillati</taxon>
        <taxon>Bacillota</taxon>
        <taxon>Bacilli</taxon>
        <taxon>Bacillales</taxon>
        <taxon>Bacillaceae</taxon>
        <taxon>Bacillus</taxon>
        <taxon>Bacillus cereus group</taxon>
    </lineage>
</organism>
<evidence type="ECO:0000313" key="4">
    <source>
        <dbReference type="Proteomes" id="UP001336122"/>
    </source>
</evidence>
<dbReference type="InterPro" id="IPR050639">
    <property type="entry name" value="SSR_resolvase"/>
</dbReference>
<feature type="domain" description="Resolvase/invertase-type recombinase catalytic" evidence="2">
    <location>
        <begin position="13"/>
        <end position="146"/>
    </location>
</feature>
<evidence type="ECO:0000256" key="1">
    <source>
        <dbReference type="ARBA" id="ARBA00009913"/>
    </source>
</evidence>
<dbReference type="InterPro" id="IPR009057">
    <property type="entry name" value="Homeodomain-like_sf"/>
</dbReference>
<proteinExistence type="inferred from homology"/>
<dbReference type="InterPro" id="IPR036162">
    <property type="entry name" value="Resolvase-like_N_sf"/>
</dbReference>
<dbReference type="Pfam" id="PF00239">
    <property type="entry name" value="Resolvase"/>
    <property type="match status" value="1"/>
</dbReference>
<evidence type="ECO:0000313" key="3">
    <source>
        <dbReference type="EMBL" id="MED4681780.1"/>
    </source>
</evidence>
<dbReference type="CDD" id="cd03768">
    <property type="entry name" value="SR_ResInv"/>
    <property type="match status" value="1"/>
</dbReference>
<dbReference type="Proteomes" id="UP001336122">
    <property type="component" value="Unassembled WGS sequence"/>
</dbReference>
<dbReference type="Gene3D" id="1.10.10.60">
    <property type="entry name" value="Homeodomain-like"/>
    <property type="match status" value="1"/>
</dbReference>
<comment type="similarity">
    <text evidence="1">Belongs to the site-specific recombinase resolvase family.</text>
</comment>
<dbReference type="Gene3D" id="3.40.50.1390">
    <property type="entry name" value="Resolvase, N-terminal catalytic domain"/>
    <property type="match status" value="1"/>
</dbReference>
<name>A0ABU6PKJ1_9BACI</name>
<dbReference type="PROSITE" id="PS51736">
    <property type="entry name" value="RECOMBINASES_3"/>
    <property type="match status" value="1"/>
</dbReference>
<keyword evidence="4" id="KW-1185">Reference proteome</keyword>
<dbReference type="SUPFAM" id="SSF53041">
    <property type="entry name" value="Resolvase-like"/>
    <property type="match status" value="1"/>
</dbReference>